<evidence type="ECO:0000256" key="2">
    <source>
        <dbReference type="ARBA" id="ARBA00022741"/>
    </source>
</evidence>
<evidence type="ECO:0000256" key="3">
    <source>
        <dbReference type="ARBA" id="ARBA00022840"/>
    </source>
</evidence>
<dbReference type="PANTHER" id="PTHR24220:SF686">
    <property type="entry name" value="BLL7988 PROTEIN"/>
    <property type="match status" value="1"/>
</dbReference>
<evidence type="ECO:0000313" key="5">
    <source>
        <dbReference type="EMBL" id="GAA1964968.1"/>
    </source>
</evidence>
<dbReference type="InterPro" id="IPR015854">
    <property type="entry name" value="ABC_transpr_LolD-like"/>
</dbReference>
<dbReference type="Gene3D" id="3.40.50.300">
    <property type="entry name" value="P-loop containing nucleotide triphosphate hydrolases"/>
    <property type="match status" value="1"/>
</dbReference>
<dbReference type="InterPro" id="IPR003439">
    <property type="entry name" value="ABC_transporter-like_ATP-bd"/>
</dbReference>
<dbReference type="PROSITE" id="PS50893">
    <property type="entry name" value="ABC_TRANSPORTER_2"/>
    <property type="match status" value="1"/>
</dbReference>
<dbReference type="Pfam" id="PF00005">
    <property type="entry name" value="ABC_tran"/>
    <property type="match status" value="1"/>
</dbReference>
<dbReference type="InterPro" id="IPR003593">
    <property type="entry name" value="AAA+_ATPase"/>
</dbReference>
<evidence type="ECO:0000313" key="6">
    <source>
        <dbReference type="Proteomes" id="UP001499854"/>
    </source>
</evidence>
<dbReference type="InterPro" id="IPR017911">
    <property type="entry name" value="MacB-like_ATP-bd"/>
</dbReference>
<evidence type="ECO:0000259" key="4">
    <source>
        <dbReference type="PROSITE" id="PS50893"/>
    </source>
</evidence>
<proteinExistence type="predicted"/>
<evidence type="ECO:0000256" key="1">
    <source>
        <dbReference type="ARBA" id="ARBA00022448"/>
    </source>
</evidence>
<organism evidence="5 6">
    <name type="scientific">Catenulispora subtropica</name>
    <dbReference type="NCBI Taxonomy" id="450798"/>
    <lineage>
        <taxon>Bacteria</taxon>
        <taxon>Bacillati</taxon>
        <taxon>Actinomycetota</taxon>
        <taxon>Actinomycetes</taxon>
        <taxon>Catenulisporales</taxon>
        <taxon>Catenulisporaceae</taxon>
        <taxon>Catenulispora</taxon>
    </lineage>
</organism>
<dbReference type="SUPFAM" id="SSF52540">
    <property type="entry name" value="P-loop containing nucleoside triphosphate hydrolases"/>
    <property type="match status" value="1"/>
</dbReference>
<dbReference type="InterPro" id="IPR027417">
    <property type="entry name" value="P-loop_NTPase"/>
</dbReference>
<dbReference type="EMBL" id="BAAAQM010000010">
    <property type="protein sequence ID" value="GAA1964968.1"/>
    <property type="molecule type" value="Genomic_DNA"/>
</dbReference>
<name>A0ABN2R8K0_9ACTN</name>
<dbReference type="PROSITE" id="PS00211">
    <property type="entry name" value="ABC_TRANSPORTER_1"/>
    <property type="match status" value="1"/>
</dbReference>
<keyword evidence="6" id="KW-1185">Reference proteome</keyword>
<reference evidence="5 6" key="1">
    <citation type="journal article" date="2019" name="Int. J. Syst. Evol. Microbiol.">
        <title>The Global Catalogue of Microorganisms (GCM) 10K type strain sequencing project: providing services to taxonomists for standard genome sequencing and annotation.</title>
        <authorList>
            <consortium name="The Broad Institute Genomics Platform"/>
            <consortium name="The Broad Institute Genome Sequencing Center for Infectious Disease"/>
            <person name="Wu L."/>
            <person name="Ma J."/>
        </authorList>
    </citation>
    <scope>NUCLEOTIDE SEQUENCE [LARGE SCALE GENOMIC DNA]</scope>
    <source>
        <strain evidence="5 6">JCM 16013</strain>
    </source>
</reference>
<dbReference type="PANTHER" id="PTHR24220">
    <property type="entry name" value="IMPORT ATP-BINDING PROTEIN"/>
    <property type="match status" value="1"/>
</dbReference>
<dbReference type="Proteomes" id="UP001499854">
    <property type="component" value="Unassembled WGS sequence"/>
</dbReference>
<dbReference type="InterPro" id="IPR017871">
    <property type="entry name" value="ABC_transporter-like_CS"/>
</dbReference>
<protein>
    <submittedName>
        <fullName evidence="5">ABC transporter ATP-binding protein</fullName>
    </submittedName>
</protein>
<keyword evidence="2" id="KW-0547">Nucleotide-binding</keyword>
<dbReference type="RefSeq" id="WP_344656945.1">
    <property type="nucleotide sequence ID" value="NZ_BAAAQM010000010.1"/>
</dbReference>
<keyword evidence="3 5" id="KW-0067">ATP-binding</keyword>
<comment type="caution">
    <text evidence="5">The sequence shown here is derived from an EMBL/GenBank/DDBJ whole genome shotgun (WGS) entry which is preliminary data.</text>
</comment>
<sequence>MWSRARNDEPDLAAVAEEAAKSGRPAVRLESLGKTYGSGASTVHALKNVRLEVWPGEFVVLLGPSGSGKTTLLNLVGGIERPSSGRIEVAGADIAALSESARTDYRRTRVGFVFQFFNLVPSLTALENVEIIAELTGPNARARSRAALAGVGMAEAADRFPGQLSGGQQQRVAIARAIVKEPPLLLCDEPTGSLDLNTGRQVLGVLRALAREGHHTVIVVTHNSAIADMADHVVWLHSGAVSREQKVDSPVEAADLWW</sequence>
<dbReference type="SMART" id="SM00382">
    <property type="entry name" value="AAA"/>
    <property type="match status" value="1"/>
</dbReference>
<keyword evidence="1" id="KW-0813">Transport</keyword>
<dbReference type="CDD" id="cd03255">
    <property type="entry name" value="ABC_MJ0796_LolCDE_FtsE"/>
    <property type="match status" value="1"/>
</dbReference>
<dbReference type="GO" id="GO:0005524">
    <property type="term" value="F:ATP binding"/>
    <property type="evidence" value="ECO:0007669"/>
    <property type="project" value="UniProtKB-KW"/>
</dbReference>
<accession>A0ABN2R8K0</accession>
<gene>
    <name evidence="5" type="ORF">GCM10009838_22980</name>
</gene>
<feature type="domain" description="ABC transporter" evidence="4">
    <location>
        <begin position="27"/>
        <end position="256"/>
    </location>
</feature>